<dbReference type="AlphaFoldDB" id="A0A1D3JZC6"/>
<proteinExistence type="predicted"/>
<feature type="transmembrane region" description="Helical" evidence="8">
    <location>
        <begin position="376"/>
        <end position="397"/>
    </location>
</feature>
<keyword evidence="5" id="KW-0808">Transferase</keyword>
<dbReference type="NCBIfam" id="TIGR00229">
    <property type="entry name" value="sensory_box"/>
    <property type="match status" value="1"/>
</dbReference>
<dbReference type="InterPro" id="IPR035965">
    <property type="entry name" value="PAS-like_dom_sf"/>
</dbReference>
<evidence type="ECO:0000256" key="8">
    <source>
        <dbReference type="SAM" id="Phobius"/>
    </source>
</evidence>
<dbReference type="InterPro" id="IPR004358">
    <property type="entry name" value="Sig_transdc_His_kin-like_C"/>
</dbReference>
<evidence type="ECO:0000259" key="9">
    <source>
        <dbReference type="PROSITE" id="PS50109"/>
    </source>
</evidence>
<dbReference type="InterPro" id="IPR005467">
    <property type="entry name" value="His_kinase_dom"/>
</dbReference>
<keyword evidence="7" id="KW-0902">Two-component regulatory system</keyword>
<keyword evidence="8" id="KW-0472">Membrane</keyword>
<keyword evidence="4" id="KW-0597">Phosphoprotein</keyword>
<evidence type="ECO:0000256" key="3">
    <source>
        <dbReference type="ARBA" id="ARBA00012438"/>
    </source>
</evidence>
<feature type="transmembrane region" description="Helical" evidence="8">
    <location>
        <begin position="21"/>
        <end position="40"/>
    </location>
</feature>
<evidence type="ECO:0000256" key="6">
    <source>
        <dbReference type="ARBA" id="ARBA00022777"/>
    </source>
</evidence>
<dbReference type="SUPFAM" id="SSF47384">
    <property type="entry name" value="Homodimeric domain of signal transducing histidine kinase"/>
    <property type="match status" value="1"/>
</dbReference>
<dbReference type="InterPro" id="IPR013655">
    <property type="entry name" value="PAS_fold_3"/>
</dbReference>
<accession>A0A1D3JZC6</accession>
<comment type="subcellular location">
    <subcellularLocation>
        <location evidence="2">Membrane</location>
    </subcellularLocation>
</comment>
<evidence type="ECO:0000313" key="12">
    <source>
        <dbReference type="EMBL" id="SBW81443.1"/>
    </source>
</evidence>
<dbReference type="Pfam" id="PF02518">
    <property type="entry name" value="HATPase_c"/>
    <property type="match status" value="1"/>
</dbReference>
<dbReference type="Pfam" id="PF08447">
    <property type="entry name" value="PAS_3"/>
    <property type="match status" value="1"/>
</dbReference>
<dbReference type="Pfam" id="PF00512">
    <property type="entry name" value="HisKA"/>
    <property type="match status" value="1"/>
</dbReference>
<dbReference type="EMBL" id="LT599583">
    <property type="protein sequence ID" value="SBW81443.1"/>
    <property type="molecule type" value="Genomic_DNA"/>
</dbReference>
<dbReference type="PRINTS" id="PR00344">
    <property type="entry name" value="BCTRLSENSOR"/>
</dbReference>
<evidence type="ECO:0000256" key="4">
    <source>
        <dbReference type="ARBA" id="ARBA00022553"/>
    </source>
</evidence>
<dbReference type="SMART" id="SM00388">
    <property type="entry name" value="HisKA"/>
    <property type="match status" value="1"/>
</dbReference>
<gene>
    <name evidence="12" type="ORF">PVE_R1G3561</name>
</gene>
<dbReference type="Gene3D" id="3.30.565.10">
    <property type="entry name" value="Histidine kinase-like ATPase, C-terminal domain"/>
    <property type="match status" value="1"/>
</dbReference>
<evidence type="ECO:0000256" key="2">
    <source>
        <dbReference type="ARBA" id="ARBA00004370"/>
    </source>
</evidence>
<feature type="domain" description="HAMP" evidence="11">
    <location>
        <begin position="404"/>
        <end position="456"/>
    </location>
</feature>
<dbReference type="InterPro" id="IPR036097">
    <property type="entry name" value="HisK_dim/P_sf"/>
</dbReference>
<dbReference type="SUPFAM" id="SSF55874">
    <property type="entry name" value="ATPase domain of HSP90 chaperone/DNA topoisomerase II/histidine kinase"/>
    <property type="match status" value="1"/>
</dbReference>
<dbReference type="InterPro" id="IPR003594">
    <property type="entry name" value="HATPase_dom"/>
</dbReference>
<evidence type="ECO:0000259" key="10">
    <source>
        <dbReference type="PROSITE" id="PS50113"/>
    </source>
</evidence>
<comment type="catalytic activity">
    <reaction evidence="1">
        <text>ATP + protein L-histidine = ADP + protein N-phospho-L-histidine.</text>
        <dbReference type="EC" id="2.7.13.3"/>
    </reaction>
</comment>
<keyword evidence="8" id="KW-1133">Transmembrane helix</keyword>
<evidence type="ECO:0000256" key="7">
    <source>
        <dbReference type="ARBA" id="ARBA00023012"/>
    </source>
</evidence>
<feature type="domain" description="Histidine kinase" evidence="9">
    <location>
        <begin position="605"/>
        <end position="822"/>
    </location>
</feature>
<reference evidence="13" key="1">
    <citation type="submission" date="2016-07" db="EMBL/GenBank/DDBJ databases">
        <authorList>
            <person name="Florea S."/>
            <person name="Webb J.S."/>
            <person name="Jaromczyk J."/>
            <person name="Schardl C.L."/>
        </authorList>
    </citation>
    <scope>NUCLEOTIDE SEQUENCE [LARGE SCALE GENOMIC DNA]</scope>
    <source>
        <strain evidence="13">1YdBTEX2</strain>
    </source>
</reference>
<dbReference type="InterPro" id="IPR003661">
    <property type="entry name" value="HisK_dim/P_dom"/>
</dbReference>
<sequence length="953" mass="105466">MNESSSQIGLRQWIWRAFMQSALIPLVLVETILIACYLLTNQAIRVSQLDYLERSAIESLGATADQNTRIIQDQLTHIADVTQLFADMTANSLRAASTPLSETLSTSADGALYSGKDLGGAASFYSSVTPVAQQNLGKVQKLSSLDPLMRAIKDHEAMVASVYFNTWDSYNRIYPWIRADEQYPHDMQIPGYNFYYLADAEHNPQRGVRWTDVYLDPAGHGLMMSAIAPVYERNFLEGVVGLDITVGDLLKEISTLKVPWGGYLMLVGADMKIMVLPPEAEHDFERGNWSGTGAKATNEGAVNLAGSNLIDAVDPRELAAAVARNSRGSAEIVLNGRSHLVAWAEVKPAGWRLLAVADEEDVMAATNSLALHYRNIGYLMIAGLVMFYLAFFSYMWIRARKLSHSLRRPIRDIRDMLQQIGNGQWLPQRARSSICELDEMAGNVLSMGAQLSSSEARRNAAQNRLNLVVESITAGLWEYRLDTDRLSLSEAFCTRFGVPACQLERFCFYDHVDPEDVQALDQALNALRTGTASVIDLELRLLRPDGSPIWFLCRGRLIESPDARMRLSAGTFVDIDTLKQVEEDLRRRTLEAQGASKAKSRFISSMSHELRTPLNSIHGFAQLLRLQVADGQEEAKSLDEILGASQHLAHLVDDLLDWSSLQAEAPRLQMRVLEVDGLMRECAEMVRSQAKAAGLDLELQSTSPALSVLADARRLRQILLNLLSNAIKYNRPHGRLFMGAELHGKGRVRVFVEDGGAGISAALQGALFEPFQRLGQENTAIQGTGIGLALCRELATLMNGSMGLISETGVGSRFWVDLPQGIAAPKVHKRLLSLCFVGQDEETLRCLEDTLTGMVELRHGTLAQCLEQVRRDTAPDVMLIDCDLLGNDLTDALSRLRRLPGGDQILLILLCTSPHMLATLGCEFQAVLKQPLEPNELRELIRAMMQVEKPNVQ</sequence>
<name>A0A1D3JZC6_PSEVE</name>
<dbReference type="InterPro" id="IPR036890">
    <property type="entry name" value="HATPase_C_sf"/>
</dbReference>
<organism evidence="12 13">
    <name type="scientific">Pseudomonas veronii 1YdBTEX2</name>
    <dbReference type="NCBI Taxonomy" id="1295141"/>
    <lineage>
        <taxon>Bacteria</taxon>
        <taxon>Pseudomonadati</taxon>
        <taxon>Pseudomonadota</taxon>
        <taxon>Gammaproteobacteria</taxon>
        <taxon>Pseudomonadales</taxon>
        <taxon>Pseudomonadaceae</taxon>
        <taxon>Pseudomonas</taxon>
    </lineage>
</organism>
<dbReference type="GO" id="GO:0016020">
    <property type="term" value="C:membrane"/>
    <property type="evidence" value="ECO:0007669"/>
    <property type="project" value="UniProtKB-SubCell"/>
</dbReference>
<evidence type="ECO:0000256" key="5">
    <source>
        <dbReference type="ARBA" id="ARBA00022679"/>
    </source>
</evidence>
<keyword evidence="8" id="KW-0812">Transmembrane</keyword>
<dbReference type="EC" id="2.7.13.3" evidence="3"/>
<dbReference type="Proteomes" id="UP000245431">
    <property type="component" value="Chromosome PVE_r1"/>
</dbReference>
<dbReference type="PROSITE" id="PS50885">
    <property type="entry name" value="HAMP"/>
    <property type="match status" value="1"/>
</dbReference>
<keyword evidence="6 12" id="KW-0418">Kinase</keyword>
<dbReference type="InterPro" id="IPR003660">
    <property type="entry name" value="HAMP_dom"/>
</dbReference>
<dbReference type="SUPFAM" id="SSF55785">
    <property type="entry name" value="PYP-like sensor domain (PAS domain)"/>
    <property type="match status" value="1"/>
</dbReference>
<dbReference type="CDD" id="cd00082">
    <property type="entry name" value="HisKA"/>
    <property type="match status" value="1"/>
</dbReference>
<evidence type="ECO:0000259" key="11">
    <source>
        <dbReference type="PROSITE" id="PS50885"/>
    </source>
</evidence>
<dbReference type="PANTHER" id="PTHR43711:SF31">
    <property type="entry name" value="HISTIDINE KINASE"/>
    <property type="match status" value="1"/>
</dbReference>
<dbReference type="PROSITE" id="PS50109">
    <property type="entry name" value="HIS_KIN"/>
    <property type="match status" value="1"/>
</dbReference>
<dbReference type="InterPro" id="IPR000014">
    <property type="entry name" value="PAS"/>
</dbReference>
<dbReference type="Gene3D" id="1.10.287.130">
    <property type="match status" value="1"/>
</dbReference>
<dbReference type="InterPro" id="IPR000700">
    <property type="entry name" value="PAS-assoc_C"/>
</dbReference>
<feature type="domain" description="PAC" evidence="10">
    <location>
        <begin position="535"/>
        <end position="587"/>
    </location>
</feature>
<evidence type="ECO:0000313" key="13">
    <source>
        <dbReference type="Proteomes" id="UP000245431"/>
    </source>
</evidence>
<dbReference type="Gene3D" id="3.30.450.20">
    <property type="entry name" value="PAS domain"/>
    <property type="match status" value="2"/>
</dbReference>
<dbReference type="GO" id="GO:0000155">
    <property type="term" value="F:phosphorelay sensor kinase activity"/>
    <property type="evidence" value="ECO:0007669"/>
    <property type="project" value="InterPro"/>
</dbReference>
<dbReference type="PROSITE" id="PS50113">
    <property type="entry name" value="PAC"/>
    <property type="match status" value="1"/>
</dbReference>
<dbReference type="CDD" id="cd00130">
    <property type="entry name" value="PAS"/>
    <property type="match status" value="1"/>
</dbReference>
<dbReference type="InterPro" id="IPR050736">
    <property type="entry name" value="Sensor_HK_Regulatory"/>
</dbReference>
<dbReference type="PANTHER" id="PTHR43711">
    <property type="entry name" value="TWO-COMPONENT HISTIDINE KINASE"/>
    <property type="match status" value="1"/>
</dbReference>
<dbReference type="SUPFAM" id="SSF52172">
    <property type="entry name" value="CheY-like"/>
    <property type="match status" value="1"/>
</dbReference>
<dbReference type="Gene3D" id="3.40.50.2300">
    <property type="match status" value="1"/>
</dbReference>
<dbReference type="SMART" id="SM00387">
    <property type="entry name" value="HATPase_c"/>
    <property type="match status" value="1"/>
</dbReference>
<dbReference type="InterPro" id="IPR011006">
    <property type="entry name" value="CheY-like_superfamily"/>
</dbReference>
<evidence type="ECO:0000256" key="1">
    <source>
        <dbReference type="ARBA" id="ARBA00000085"/>
    </source>
</evidence>
<protein>
    <recommendedName>
        <fullName evidence="3">histidine kinase</fullName>
        <ecNumber evidence="3">2.7.13.3</ecNumber>
    </recommendedName>
</protein>